<protein>
    <submittedName>
        <fullName evidence="1">Uncharacterized protein</fullName>
    </submittedName>
</protein>
<sequence length="258" mass="29393">MAFLPQAFLSNINTKDGLAKPSRFQVILPIPTYIGSFISQSIFEQILNLPNGIIADITSFLGDNTNQQSVSANPSISRYLSLQCESAALPGKALLTSDVKIYGPTYKVPYQTQYTDMNLTFLCSSEFYERKIMDRWIEAIHPTDTNNLRYAKDTKTRFLTNIKIIQYDDFIRQIYAIELLDAYPIAISDQPLAWAEDGFHRLTVQFAYQKFRTIYNGNYDLVDFALTVFGSKAQRWIDKTTGKLISPVGEIFANKFPK</sequence>
<dbReference type="InterPro" id="IPR057120">
    <property type="entry name" value="Phage_TTP_2"/>
</dbReference>
<accession>A0A6C0JYF7</accession>
<dbReference type="EMBL" id="MN740699">
    <property type="protein sequence ID" value="QHU08794.1"/>
    <property type="molecule type" value="Genomic_DNA"/>
</dbReference>
<dbReference type="Pfam" id="PF23849">
    <property type="entry name" value="Phage_TTP_2"/>
    <property type="match status" value="1"/>
</dbReference>
<evidence type="ECO:0000313" key="1">
    <source>
        <dbReference type="EMBL" id="QHU08794.1"/>
    </source>
</evidence>
<organism evidence="1">
    <name type="scientific">viral metagenome</name>
    <dbReference type="NCBI Taxonomy" id="1070528"/>
    <lineage>
        <taxon>unclassified sequences</taxon>
        <taxon>metagenomes</taxon>
        <taxon>organismal metagenomes</taxon>
    </lineage>
</organism>
<proteinExistence type="predicted"/>
<reference evidence="1" key="1">
    <citation type="journal article" date="2020" name="Nature">
        <title>Giant virus diversity and host interactions through global metagenomics.</title>
        <authorList>
            <person name="Schulz F."/>
            <person name="Roux S."/>
            <person name="Paez-Espino D."/>
            <person name="Jungbluth S."/>
            <person name="Walsh D.A."/>
            <person name="Denef V.J."/>
            <person name="McMahon K.D."/>
            <person name="Konstantinidis K.T."/>
            <person name="Eloe-Fadrosh E.A."/>
            <person name="Kyrpides N.C."/>
            <person name="Woyke T."/>
        </authorList>
    </citation>
    <scope>NUCLEOTIDE SEQUENCE</scope>
    <source>
        <strain evidence="1">GVMAG-S-1064190-84</strain>
    </source>
</reference>
<name>A0A6C0JYF7_9ZZZZ</name>
<dbReference type="AlphaFoldDB" id="A0A6C0JYF7"/>